<dbReference type="SUPFAM" id="SSF75304">
    <property type="entry name" value="Amidase signature (AS) enzymes"/>
    <property type="match status" value="1"/>
</dbReference>
<dbReference type="RefSeq" id="WP_344854982.1">
    <property type="nucleotide sequence ID" value="NZ_BAAAZN010000001.1"/>
</dbReference>
<gene>
    <name evidence="3" type="ORF">GCM10022222_06170</name>
</gene>
<dbReference type="PANTHER" id="PTHR43372">
    <property type="entry name" value="FATTY-ACID AMIDE HYDROLASE"/>
    <property type="match status" value="1"/>
</dbReference>
<dbReference type="InterPro" id="IPR020556">
    <property type="entry name" value="Amidase_CS"/>
</dbReference>
<dbReference type="EMBL" id="BAAAZN010000001">
    <property type="protein sequence ID" value="GAA3525985.1"/>
    <property type="molecule type" value="Genomic_DNA"/>
</dbReference>
<protein>
    <submittedName>
        <fullName evidence="3">Amidase</fullName>
    </submittedName>
</protein>
<organism evidence="3 4">
    <name type="scientific">Amycolatopsis ultiminotia</name>
    <dbReference type="NCBI Taxonomy" id="543629"/>
    <lineage>
        <taxon>Bacteria</taxon>
        <taxon>Bacillati</taxon>
        <taxon>Actinomycetota</taxon>
        <taxon>Actinomycetes</taxon>
        <taxon>Pseudonocardiales</taxon>
        <taxon>Pseudonocardiaceae</taxon>
        <taxon>Amycolatopsis</taxon>
    </lineage>
</organism>
<accession>A0ABP6V4L2</accession>
<dbReference type="Gene3D" id="3.90.1300.10">
    <property type="entry name" value="Amidase signature (AS) domain"/>
    <property type="match status" value="1"/>
</dbReference>
<reference evidence="4" key="1">
    <citation type="journal article" date="2019" name="Int. J. Syst. Evol. Microbiol.">
        <title>The Global Catalogue of Microorganisms (GCM) 10K type strain sequencing project: providing services to taxonomists for standard genome sequencing and annotation.</title>
        <authorList>
            <consortium name="The Broad Institute Genomics Platform"/>
            <consortium name="The Broad Institute Genome Sequencing Center for Infectious Disease"/>
            <person name="Wu L."/>
            <person name="Ma J."/>
        </authorList>
    </citation>
    <scope>NUCLEOTIDE SEQUENCE [LARGE SCALE GENOMIC DNA]</scope>
    <source>
        <strain evidence="4">JCM 16898</strain>
    </source>
</reference>
<dbReference type="Pfam" id="PF01425">
    <property type="entry name" value="Amidase"/>
    <property type="match status" value="1"/>
</dbReference>
<feature type="compositionally biased region" description="Basic and acidic residues" evidence="1">
    <location>
        <begin position="12"/>
        <end position="23"/>
    </location>
</feature>
<feature type="region of interest" description="Disordered" evidence="1">
    <location>
        <begin position="1"/>
        <end position="23"/>
    </location>
</feature>
<dbReference type="Proteomes" id="UP001500689">
    <property type="component" value="Unassembled WGS sequence"/>
</dbReference>
<name>A0ABP6V4L2_9PSEU</name>
<sequence length="497" mass="51848">MAAEATGRNPALRKDTAQQVRRSEGVSVSADEICGLDATELAERIRTRQLSAVDVLEAHLDRIEAVNPKLNALVAALAEQAREGARAADEDVAAGRVVGPLHGVPFTVKNALDVAGAVTARGSLLFRDRRPAADATAVARLRAAGGIPLATTNLPEFSYWTETDNRLTGLTRNPWDTARTPGGSSGGESAAIAAGMSPLGLGSDVAISVRGPAHDTGIVALKATRGRIPVTGHWPEVPARYWHVGPMARSVRDIETVLHAVAGPDGIDGHVRHAPPWDGNGPSSLAGLRVGWASEPAFGPVDQDVAAAVSGAADALRELGCTVEHAPPAGLAEIDATAVSATLFTAEVVPYFRRAAAGHEDDLHPVIQRTIGAPEGTLADYVAAQQQVAALSSMFAGYFDRYDALLCPVCPVPALPPGRSKFPVGDAVVPARGIMRATVPFNLTGLPALSLPFGVSAEGLPIGVQLVSRWYHEALVLRLAAALEGVSPVRHRRPDLT</sequence>
<evidence type="ECO:0000313" key="3">
    <source>
        <dbReference type="EMBL" id="GAA3525985.1"/>
    </source>
</evidence>
<evidence type="ECO:0000313" key="4">
    <source>
        <dbReference type="Proteomes" id="UP001500689"/>
    </source>
</evidence>
<dbReference type="PROSITE" id="PS00571">
    <property type="entry name" value="AMIDASES"/>
    <property type="match status" value="1"/>
</dbReference>
<proteinExistence type="predicted"/>
<feature type="domain" description="Amidase" evidence="2">
    <location>
        <begin position="54"/>
        <end position="477"/>
    </location>
</feature>
<dbReference type="InterPro" id="IPR036928">
    <property type="entry name" value="AS_sf"/>
</dbReference>
<dbReference type="InterPro" id="IPR023631">
    <property type="entry name" value="Amidase_dom"/>
</dbReference>
<dbReference type="PIRSF" id="PIRSF001221">
    <property type="entry name" value="Amidase_fungi"/>
    <property type="match status" value="1"/>
</dbReference>
<keyword evidence="4" id="KW-1185">Reference proteome</keyword>
<evidence type="ECO:0000259" key="2">
    <source>
        <dbReference type="Pfam" id="PF01425"/>
    </source>
</evidence>
<comment type="caution">
    <text evidence="3">The sequence shown here is derived from an EMBL/GenBank/DDBJ whole genome shotgun (WGS) entry which is preliminary data.</text>
</comment>
<dbReference type="PANTHER" id="PTHR43372:SF4">
    <property type="entry name" value="FATTY-ACID AMIDE HYDROLASE 2"/>
    <property type="match status" value="1"/>
</dbReference>
<dbReference type="InterPro" id="IPR052739">
    <property type="entry name" value="FAAH2"/>
</dbReference>
<evidence type="ECO:0000256" key="1">
    <source>
        <dbReference type="SAM" id="MobiDB-lite"/>
    </source>
</evidence>